<dbReference type="Gene3D" id="3.30.750.44">
    <property type="match status" value="1"/>
</dbReference>
<dbReference type="GO" id="GO:0008236">
    <property type="term" value="F:serine-type peptidase activity"/>
    <property type="evidence" value="ECO:0007669"/>
    <property type="project" value="InterPro"/>
</dbReference>
<accession>W0V8M6</accession>
<reference evidence="3 4" key="1">
    <citation type="journal article" date="2015" name="Genome Announc.">
        <title>Genome Sequence of Mushroom Soft-Rot Pathogen Janthinobacterium agaricidamnosum.</title>
        <authorList>
            <person name="Graupner K."/>
            <person name="Lackner G."/>
            <person name="Hertweck C."/>
        </authorList>
    </citation>
    <scope>NUCLEOTIDE SEQUENCE [LARGE SCALE GENOMIC DNA]</scope>
    <source>
        <strain evidence="4">NBRC 102515 / DSM 9628</strain>
    </source>
</reference>
<name>W0V8M6_9BURK</name>
<proteinExistence type="predicted"/>
<dbReference type="GO" id="GO:0006508">
    <property type="term" value="P:proteolysis"/>
    <property type="evidence" value="ECO:0007669"/>
    <property type="project" value="InterPro"/>
</dbReference>
<keyword evidence="4" id="KW-1185">Reference proteome</keyword>
<dbReference type="InterPro" id="IPR005151">
    <property type="entry name" value="Tail-specific_protease"/>
</dbReference>
<dbReference type="Pfam" id="PF11918">
    <property type="entry name" value="Peptidase_S41_N"/>
    <property type="match status" value="1"/>
</dbReference>
<protein>
    <submittedName>
        <fullName evidence="3">Peptidase S41 family protein</fullName>
    </submittedName>
</protein>
<dbReference type="AlphaFoldDB" id="W0V8M6"/>
<dbReference type="PANTHER" id="PTHR11261:SF3">
    <property type="entry name" value="RETINOL-BINDING PROTEIN 3"/>
    <property type="match status" value="1"/>
</dbReference>
<evidence type="ECO:0000313" key="4">
    <source>
        <dbReference type="Proteomes" id="UP000027604"/>
    </source>
</evidence>
<dbReference type="InterPro" id="IPR029045">
    <property type="entry name" value="ClpP/crotonase-like_dom_sf"/>
</dbReference>
<dbReference type="PATRIC" id="fig|1349767.4.peg.4893"/>
<evidence type="ECO:0000313" key="3">
    <source>
        <dbReference type="EMBL" id="CDG83708.1"/>
    </source>
</evidence>
<organism evidence="3 4">
    <name type="scientific">Janthinobacterium agaricidamnosum NBRC 102515 = DSM 9628</name>
    <dbReference type="NCBI Taxonomy" id="1349767"/>
    <lineage>
        <taxon>Bacteria</taxon>
        <taxon>Pseudomonadati</taxon>
        <taxon>Pseudomonadota</taxon>
        <taxon>Betaproteobacteria</taxon>
        <taxon>Burkholderiales</taxon>
        <taxon>Oxalobacteraceae</taxon>
        <taxon>Janthinobacterium</taxon>
    </lineage>
</organism>
<dbReference type="EMBL" id="HG322949">
    <property type="protein sequence ID" value="CDG83708.1"/>
    <property type="molecule type" value="Genomic_DNA"/>
</dbReference>
<dbReference type="CDD" id="cd07563">
    <property type="entry name" value="Peptidase_S41_IRBP"/>
    <property type="match status" value="1"/>
</dbReference>
<dbReference type="SUPFAM" id="SSF52096">
    <property type="entry name" value="ClpP/crotonase"/>
    <property type="match status" value="1"/>
</dbReference>
<dbReference type="Pfam" id="PF03572">
    <property type="entry name" value="Peptidase_S41"/>
    <property type="match status" value="1"/>
</dbReference>
<dbReference type="SMART" id="SM00245">
    <property type="entry name" value="TSPc"/>
    <property type="match status" value="1"/>
</dbReference>
<feature type="domain" description="Tail specific protease" evidence="2">
    <location>
        <begin position="123"/>
        <end position="317"/>
    </location>
</feature>
<dbReference type="PANTHER" id="PTHR11261">
    <property type="entry name" value="INTERPHOTORECEPTOR RETINOID-BINDING PROTEIN"/>
    <property type="match status" value="1"/>
</dbReference>
<dbReference type="KEGG" id="jag:GJA_3082"/>
<keyword evidence="1" id="KW-0732">Signal</keyword>
<dbReference type="OrthoDB" id="9758793at2"/>
<sequence length="333" mass="36307">MIFIDTMHTPKLIQASRLLAFSMLTIGVFPQFAAAADNTVSDQNVHAVLDVIREKLLASYPFPEIAQRYADQLPLAEKAGHYHQLDHCELAKRLTADLRSVHKDVHLHIFCDELLQKKMQEKSPAGEAKMSSQGFESVQLDLDTSTAYIRSKGSWKASDGTFGAAAGAMALAANAKNVIIDVRGNPGGDGEIGRFLASYFYQTGDEQYYLYGYTKNNAYSQQEWTYAFVPGRRLPDARLYILVDKDTGSATEGFAYAMQHLKRATVIGQVTAGAGIAGELEKLGSKLSMFLPTKMIVAPNTNEGWEGKGVQPDVVTAPGEERAAAMALIAGHP</sequence>
<evidence type="ECO:0000256" key="1">
    <source>
        <dbReference type="SAM" id="SignalP"/>
    </source>
</evidence>
<dbReference type="eggNOG" id="COG0793">
    <property type="taxonomic scope" value="Bacteria"/>
</dbReference>
<dbReference type="Gene3D" id="3.90.226.10">
    <property type="entry name" value="2-enoyl-CoA Hydratase, Chain A, domain 1"/>
    <property type="match status" value="1"/>
</dbReference>
<dbReference type="STRING" id="1349767.GJA_3082"/>
<dbReference type="HOGENOM" id="CLU_044498_0_0_4"/>
<dbReference type="Proteomes" id="UP000027604">
    <property type="component" value="Chromosome I"/>
</dbReference>
<feature type="signal peptide" evidence="1">
    <location>
        <begin position="1"/>
        <end position="33"/>
    </location>
</feature>
<gene>
    <name evidence="3" type="ORF">GJA_3082</name>
</gene>
<evidence type="ECO:0000259" key="2">
    <source>
        <dbReference type="SMART" id="SM00245"/>
    </source>
</evidence>
<feature type="chain" id="PRO_5004798160" evidence="1">
    <location>
        <begin position="34"/>
        <end position="333"/>
    </location>
</feature>